<accession>A0A502HVR1</accession>
<gene>
    <name evidence="1" type="ORF">EAH74_28250</name>
</gene>
<dbReference type="EMBL" id="RCZA01000014">
    <property type="protein sequence ID" value="TPG77210.1"/>
    <property type="molecule type" value="Genomic_DNA"/>
</dbReference>
<evidence type="ECO:0000313" key="2">
    <source>
        <dbReference type="Proteomes" id="UP000320914"/>
    </source>
</evidence>
<dbReference type="Proteomes" id="UP000320914">
    <property type="component" value="Unassembled WGS sequence"/>
</dbReference>
<protein>
    <submittedName>
        <fullName evidence="1">Uncharacterized protein</fullName>
    </submittedName>
</protein>
<proteinExistence type="predicted"/>
<evidence type="ECO:0000313" key="1">
    <source>
        <dbReference type="EMBL" id="TPG77210.1"/>
    </source>
</evidence>
<comment type="caution">
    <text evidence="1">The sequence shown here is derived from an EMBL/GenBank/DDBJ whole genome shotgun (WGS) entry which is preliminary data.</text>
</comment>
<dbReference type="AlphaFoldDB" id="A0A502HVR1"/>
<reference evidence="1 2" key="1">
    <citation type="journal article" date="2019" name="Environ. Microbiol.">
        <title>Species interactions and distinct microbial communities in high Arctic permafrost affected cryosols are associated with the CH4 and CO2 gas fluxes.</title>
        <authorList>
            <person name="Altshuler I."/>
            <person name="Hamel J."/>
            <person name="Turney S."/>
            <person name="Magnuson E."/>
            <person name="Levesque R."/>
            <person name="Greer C."/>
            <person name="Whyte L.G."/>
        </authorList>
    </citation>
    <scope>NUCLEOTIDE SEQUENCE [LARGE SCALE GENOMIC DNA]</scope>
    <source>
        <strain evidence="1 2">OWC5</strain>
    </source>
</reference>
<name>A0A502HVR1_9PSED</name>
<organism evidence="1 2">
    <name type="scientific">Pseudomonas mandelii</name>
    <dbReference type="NCBI Taxonomy" id="75612"/>
    <lineage>
        <taxon>Bacteria</taxon>
        <taxon>Pseudomonadati</taxon>
        <taxon>Pseudomonadota</taxon>
        <taxon>Gammaproteobacteria</taxon>
        <taxon>Pseudomonadales</taxon>
        <taxon>Pseudomonadaceae</taxon>
        <taxon>Pseudomonas</taxon>
    </lineage>
</organism>
<sequence length="59" mass="6482">MAPAQIGFNSFFDHLAREANRTTFEITEAITVHLAVSRLGIVPGTRREPGTVRSLLSQT</sequence>